<sequence length="307" mass="34173">MATSVSSASSPARTYLENPSITRLRLPPLSCDSHVHVFGPVAQFPYAENRPATPMEAPKETLFSLHRRMGIQRCVIVQSVMHGTDNRVVEDAIAAGEGRYLGVALVKADVPDAELQRLSEAGFRGVRFNFMRHIENGTTVDEVMKLTPRLAAVGMHLQIHFEGRLVHELAAPLQLSAVPVVIDHMGRVDATQGPEHSDFQALMRLLENPRFYVKVSGIDRIDAKSSPAEKYRHGVALAGALVDRFPERCVWGTDWPHPNHTHIPDDGVLIDALEQIAPSEKTLEQLLVKNPQQLYRFEVNSKYGQVR</sequence>
<proteinExistence type="predicted"/>
<gene>
    <name evidence="2" type="ORF">OIN59_25195</name>
</gene>
<dbReference type="SUPFAM" id="SSF51556">
    <property type="entry name" value="Metallo-dependent hydrolases"/>
    <property type="match status" value="1"/>
</dbReference>
<feature type="domain" description="Amidohydrolase-related" evidence="1">
    <location>
        <begin position="31"/>
        <end position="297"/>
    </location>
</feature>
<dbReference type="Gene3D" id="3.20.20.140">
    <property type="entry name" value="Metal-dependent hydrolases"/>
    <property type="match status" value="1"/>
</dbReference>
<dbReference type="InterPro" id="IPR006680">
    <property type="entry name" value="Amidohydro-rel"/>
</dbReference>
<name>A0ABT5S5U7_9BURK</name>
<dbReference type="InterPro" id="IPR032466">
    <property type="entry name" value="Metal_Hydrolase"/>
</dbReference>
<protein>
    <submittedName>
        <fullName evidence="2">Amidohydrolase family protein</fullName>
    </submittedName>
</protein>
<evidence type="ECO:0000313" key="3">
    <source>
        <dbReference type="Proteomes" id="UP001148932"/>
    </source>
</evidence>
<dbReference type="PANTHER" id="PTHR35563:SF2">
    <property type="entry name" value="BARREL METAL-DEPENDENT HYDROLASE, PUTATIVE (AFU_ORTHOLOGUE AFUA_1G16240)-RELATED"/>
    <property type="match status" value="1"/>
</dbReference>
<keyword evidence="3" id="KW-1185">Reference proteome</keyword>
<evidence type="ECO:0000313" key="2">
    <source>
        <dbReference type="EMBL" id="MDD2180727.1"/>
    </source>
</evidence>
<dbReference type="PANTHER" id="PTHR35563">
    <property type="entry name" value="BARREL METAL-DEPENDENT HYDROLASE, PUTATIVE (AFU_ORTHOLOGUE AFUA_1G16240)-RELATED"/>
    <property type="match status" value="1"/>
</dbReference>
<reference evidence="2" key="1">
    <citation type="submission" date="2022-10" db="EMBL/GenBank/DDBJ databases">
        <title>Description of microaerobic benzene degrading bacteria.</title>
        <authorList>
            <person name="Bedics A."/>
            <person name="Tancsics A."/>
            <person name="Banerjee S."/>
        </authorList>
    </citation>
    <scope>NUCLEOTIDE SEQUENCE</scope>
    <source>
        <strain evidence="2">D2M1</strain>
    </source>
</reference>
<evidence type="ECO:0000259" key="1">
    <source>
        <dbReference type="Pfam" id="PF04909"/>
    </source>
</evidence>
<dbReference type="Proteomes" id="UP001148932">
    <property type="component" value="Unassembled WGS sequence"/>
</dbReference>
<comment type="caution">
    <text evidence="2">The sequence shown here is derived from an EMBL/GenBank/DDBJ whole genome shotgun (WGS) entry which is preliminary data.</text>
</comment>
<accession>A0ABT5S5U7</accession>
<dbReference type="EMBL" id="JAPCKI010000033">
    <property type="protein sequence ID" value="MDD2180727.1"/>
    <property type="molecule type" value="Genomic_DNA"/>
</dbReference>
<organism evidence="2 3">
    <name type="scientific">Acidovorax benzenivorans</name>
    <dbReference type="NCBI Taxonomy" id="2987520"/>
    <lineage>
        <taxon>Bacteria</taxon>
        <taxon>Pseudomonadati</taxon>
        <taxon>Pseudomonadota</taxon>
        <taxon>Betaproteobacteria</taxon>
        <taxon>Burkholderiales</taxon>
        <taxon>Comamonadaceae</taxon>
        <taxon>Acidovorax</taxon>
    </lineage>
</organism>
<dbReference type="Pfam" id="PF04909">
    <property type="entry name" value="Amidohydro_2"/>
    <property type="match status" value="1"/>
</dbReference>
<dbReference type="RefSeq" id="WP_274114911.1">
    <property type="nucleotide sequence ID" value="NZ_JAPCKI010000033.1"/>
</dbReference>
<dbReference type="InterPro" id="IPR052358">
    <property type="entry name" value="Aro_Compnd_Degr_Hydrolases"/>
</dbReference>